<feature type="transmembrane region" description="Helical" evidence="6">
    <location>
        <begin position="310"/>
        <end position="329"/>
    </location>
</feature>
<dbReference type="PANTHER" id="PTHR10165">
    <property type="entry name" value="LIPID PHOSPHATE PHOSPHATASE"/>
    <property type="match status" value="1"/>
</dbReference>
<dbReference type="Gene3D" id="1.20.144.10">
    <property type="entry name" value="Phosphatidic acid phosphatase type 2/haloperoxidase"/>
    <property type="match status" value="1"/>
</dbReference>
<name>A0ABP1QY90_9HEXA</name>
<evidence type="ECO:0000313" key="9">
    <source>
        <dbReference type="Proteomes" id="UP001642540"/>
    </source>
</evidence>
<protein>
    <recommendedName>
        <fullName evidence="7">Phosphatidic acid phosphatase type 2/haloperoxidase domain-containing protein</fullName>
    </recommendedName>
</protein>
<keyword evidence="5 6" id="KW-0472">Membrane</keyword>
<dbReference type="Proteomes" id="UP001642540">
    <property type="component" value="Unassembled WGS sequence"/>
</dbReference>
<dbReference type="SMART" id="SM00014">
    <property type="entry name" value="acidPPc"/>
    <property type="match status" value="1"/>
</dbReference>
<evidence type="ECO:0000256" key="2">
    <source>
        <dbReference type="ARBA" id="ARBA00008816"/>
    </source>
</evidence>
<dbReference type="Pfam" id="PF01569">
    <property type="entry name" value="PAP2"/>
    <property type="match status" value="1"/>
</dbReference>
<keyword evidence="9" id="KW-1185">Reference proteome</keyword>
<comment type="caution">
    <text evidence="8">The sequence shown here is derived from an EMBL/GenBank/DDBJ whole genome shotgun (WGS) entry which is preliminary data.</text>
</comment>
<dbReference type="SUPFAM" id="SSF48317">
    <property type="entry name" value="Acid phosphatase/Vanadium-dependent haloperoxidase"/>
    <property type="match status" value="1"/>
</dbReference>
<gene>
    <name evidence="8" type="ORF">ODALV1_LOCUS16693</name>
</gene>
<reference evidence="8 9" key="1">
    <citation type="submission" date="2024-08" db="EMBL/GenBank/DDBJ databases">
        <authorList>
            <person name="Cucini C."/>
            <person name="Frati F."/>
        </authorList>
    </citation>
    <scope>NUCLEOTIDE SEQUENCE [LARGE SCALE GENOMIC DNA]</scope>
</reference>
<evidence type="ECO:0000259" key="7">
    <source>
        <dbReference type="SMART" id="SM00014"/>
    </source>
</evidence>
<dbReference type="InterPro" id="IPR036938">
    <property type="entry name" value="PAP2/HPO_sf"/>
</dbReference>
<evidence type="ECO:0000256" key="4">
    <source>
        <dbReference type="ARBA" id="ARBA00022989"/>
    </source>
</evidence>
<sequence>MDPQGTVNRWAAVVRASRKKLVPESSEESEMELLETEYEQVLRKYKVPRTGHFKIPPKVGGRVVFSKLTGLPIYSKRLTNATICVVLARRICLIIFYLILESIPARRSISSITPDEFKDIREPLRTPMFLELGGEVVGPVLERIIHWGAFMLYPFLAILWKYWRTRMRFDLRRSWMGPTLLYPLTGCVVGILKIIVGRPRPSMFSRCYGEDYLDYKDFSYACTGNETLIFDGMKSFPCKHTSLAFASATFLFLYLAGHYRIWAVVEEKSAAFLRLWPAEPKPSGFQLTILTVTPAFLVGVSRVVGNDHHIGDVMFGAMIGTILAFVVYFDNFPSLLSPMCYVPKGVGEDDLFELEHVDFHARYFKNPNPDPTKDANDPIRVDVNTSQILTAMLAKQKQNKVYRRIIETKVRAGNRNPTFVDET</sequence>
<dbReference type="InterPro" id="IPR000326">
    <property type="entry name" value="PAP2/HPO"/>
</dbReference>
<comment type="subcellular location">
    <subcellularLocation>
        <location evidence="1">Membrane</location>
        <topology evidence="1">Multi-pass membrane protein</topology>
    </subcellularLocation>
</comment>
<feature type="transmembrane region" description="Helical" evidence="6">
    <location>
        <begin position="243"/>
        <end position="263"/>
    </location>
</feature>
<feature type="transmembrane region" description="Helical" evidence="6">
    <location>
        <begin position="144"/>
        <end position="163"/>
    </location>
</feature>
<feature type="transmembrane region" description="Helical" evidence="6">
    <location>
        <begin position="78"/>
        <end position="100"/>
    </location>
</feature>
<organism evidence="8 9">
    <name type="scientific">Orchesella dallaii</name>
    <dbReference type="NCBI Taxonomy" id="48710"/>
    <lineage>
        <taxon>Eukaryota</taxon>
        <taxon>Metazoa</taxon>
        <taxon>Ecdysozoa</taxon>
        <taxon>Arthropoda</taxon>
        <taxon>Hexapoda</taxon>
        <taxon>Collembola</taxon>
        <taxon>Entomobryomorpha</taxon>
        <taxon>Entomobryoidea</taxon>
        <taxon>Orchesellidae</taxon>
        <taxon>Orchesellinae</taxon>
        <taxon>Orchesella</taxon>
    </lineage>
</organism>
<evidence type="ECO:0000313" key="8">
    <source>
        <dbReference type="EMBL" id="CAL8114994.1"/>
    </source>
</evidence>
<dbReference type="PANTHER" id="PTHR10165:SF35">
    <property type="entry name" value="RE23632P"/>
    <property type="match status" value="1"/>
</dbReference>
<keyword evidence="3 6" id="KW-0812">Transmembrane</keyword>
<accession>A0ABP1QY90</accession>
<dbReference type="EMBL" id="CAXLJM020000051">
    <property type="protein sequence ID" value="CAL8114994.1"/>
    <property type="molecule type" value="Genomic_DNA"/>
</dbReference>
<evidence type="ECO:0000256" key="5">
    <source>
        <dbReference type="ARBA" id="ARBA00023136"/>
    </source>
</evidence>
<evidence type="ECO:0000256" key="3">
    <source>
        <dbReference type="ARBA" id="ARBA00022692"/>
    </source>
</evidence>
<keyword evidence="4 6" id="KW-1133">Transmembrane helix</keyword>
<comment type="similarity">
    <text evidence="2">Belongs to the PA-phosphatase related phosphoesterase family.</text>
</comment>
<evidence type="ECO:0000256" key="1">
    <source>
        <dbReference type="ARBA" id="ARBA00004141"/>
    </source>
</evidence>
<feature type="domain" description="Phosphatidic acid phosphatase type 2/haloperoxidase" evidence="7">
    <location>
        <begin position="176"/>
        <end position="328"/>
    </location>
</feature>
<evidence type="ECO:0000256" key="6">
    <source>
        <dbReference type="SAM" id="Phobius"/>
    </source>
</evidence>
<dbReference type="InterPro" id="IPR043216">
    <property type="entry name" value="PAP-like"/>
</dbReference>
<feature type="transmembrane region" description="Helical" evidence="6">
    <location>
        <begin position="284"/>
        <end position="304"/>
    </location>
</feature>
<proteinExistence type="inferred from homology"/>